<evidence type="ECO:0000313" key="1">
    <source>
        <dbReference type="EMBL" id="BAE33952.1"/>
    </source>
</evidence>
<reference evidence="1" key="8">
    <citation type="journal article" date="2005" name="Science">
        <title>Antisense Transcription in the Mammalian Transcriptome.</title>
        <authorList>
            <consortium name="RIKEN Genome Exploration Research Group and Genome Science Group (Genome Network Project Core Group) and the FANTOM Consortium"/>
        </authorList>
    </citation>
    <scope>NUCLEOTIDE SEQUENCE</scope>
    <source>
        <strain evidence="1">NOD</strain>
        <tissue evidence="1">Activated spleen</tissue>
    </source>
</reference>
<proteinExistence type="evidence at transcript level"/>
<reference evidence="1" key="1">
    <citation type="journal article" date="1999" name="Methods Enzymol.">
        <title>High-efficiency full-length cDNA cloning.</title>
        <authorList>
            <person name="Carninci P."/>
            <person name="Hayashizaki Y."/>
        </authorList>
    </citation>
    <scope>NUCLEOTIDE SEQUENCE</scope>
    <source>
        <strain evidence="1">NOD</strain>
        <tissue evidence="1">Activated spleen</tissue>
    </source>
</reference>
<evidence type="ECO:0000313" key="2">
    <source>
        <dbReference type="MGI" id="MGI:5012427"/>
    </source>
</evidence>
<organism evidence="1">
    <name type="scientific">Mus musculus</name>
    <name type="common">Mouse</name>
    <dbReference type="NCBI Taxonomy" id="10090"/>
    <lineage>
        <taxon>Eukaryota</taxon>
        <taxon>Metazoa</taxon>
        <taxon>Chordata</taxon>
        <taxon>Craniata</taxon>
        <taxon>Vertebrata</taxon>
        <taxon>Euteleostomi</taxon>
        <taxon>Mammalia</taxon>
        <taxon>Eutheria</taxon>
        <taxon>Euarchontoglires</taxon>
        <taxon>Glires</taxon>
        <taxon>Rodentia</taxon>
        <taxon>Myomorpha</taxon>
        <taxon>Muroidea</taxon>
        <taxon>Muridae</taxon>
        <taxon>Murinae</taxon>
        <taxon>Mus</taxon>
        <taxon>Mus</taxon>
    </lineage>
</organism>
<reference evidence="1" key="3">
    <citation type="journal article" date="2000" name="Genome Res.">
        <title>RIKEN integrated sequence analysis (RISA) system--384-format sequencing pipeline with 384 multicapillary sequencer.</title>
        <authorList>
            <person name="Shibata K."/>
            <person name="Itoh M."/>
            <person name="Aizawa K."/>
            <person name="Nagaoka S."/>
            <person name="Sasaki N."/>
            <person name="Carninci P."/>
            <person name="Konno H."/>
            <person name="Akiyama J."/>
            <person name="Nishi K."/>
            <person name="Kitsunai T."/>
            <person name="Tashiro H."/>
            <person name="Itoh M."/>
            <person name="Sumi N."/>
            <person name="Ishii Y."/>
            <person name="Nakamura S."/>
            <person name="Hazama M."/>
            <person name="Nishine T."/>
            <person name="Harada A."/>
            <person name="Yamamoto R."/>
            <person name="Matsumoto H."/>
            <person name="Sakaguchi S."/>
            <person name="Ikegami T."/>
            <person name="Kashiwagi K."/>
            <person name="Fujiwake S."/>
            <person name="Inoue K."/>
            <person name="Togawa Y."/>
            <person name="Izawa M."/>
            <person name="Ohara E."/>
            <person name="Watahiki M."/>
            <person name="Yoneda Y."/>
            <person name="Ishikawa T."/>
            <person name="Ozawa K."/>
            <person name="Tanaka T."/>
            <person name="Matsuura S."/>
            <person name="Kawai J."/>
            <person name="Okazaki Y."/>
            <person name="Muramatsu M."/>
            <person name="Inoue Y."/>
            <person name="Kira A."/>
            <person name="Hayashizaki Y."/>
        </authorList>
    </citation>
    <scope>NUCLEOTIDE SEQUENCE</scope>
    <source>
        <strain evidence="1">NOD</strain>
        <tissue evidence="1">Activated spleen</tissue>
    </source>
</reference>
<reference evidence="1" key="4">
    <citation type="journal article" date="2001" name="Nature">
        <title>Functional annotation of a full-length mouse cDNA collection.</title>
        <authorList>
            <consortium name="The RIKEN Genome Exploration Research Group Phase II Team and the FANTOM Consortium"/>
        </authorList>
    </citation>
    <scope>NUCLEOTIDE SEQUENCE</scope>
    <source>
        <strain evidence="1">NOD</strain>
        <tissue evidence="1">Activated spleen</tissue>
    </source>
</reference>
<dbReference type="MGI" id="MGI:5012427">
    <property type="gene designation" value="Gm20242"/>
</dbReference>
<reference evidence="1" key="6">
    <citation type="submission" date="2004-03" db="EMBL/GenBank/DDBJ databases">
        <authorList>
            <person name="Arakawa T."/>
            <person name="Carninci P."/>
            <person name="Fukuda S."/>
            <person name="Hashizume W."/>
            <person name="Hayashida K."/>
            <person name="Hori F."/>
            <person name="Iida J."/>
            <person name="Imamura K."/>
            <person name="Imotani K."/>
            <person name="Itoh M."/>
            <person name="Kanagawa S."/>
            <person name="Kawai J."/>
            <person name="Kojima M."/>
            <person name="Konno H."/>
            <person name="Murata M."/>
            <person name="Nakamura M."/>
            <person name="Ninomiya N."/>
            <person name="Nishiyori H."/>
            <person name="Nomura K."/>
            <person name="Ohno M."/>
            <person name="Sakazume N."/>
            <person name="Sano H."/>
            <person name="Sasaki D."/>
            <person name="Shibata K."/>
            <person name="Shiraki T."/>
            <person name="Tagami M."/>
            <person name="Tagami Y."/>
            <person name="Waki K."/>
            <person name="Watahiki A."/>
            <person name="Muramatsu M."/>
            <person name="Hayashizaki Y."/>
        </authorList>
    </citation>
    <scope>NUCLEOTIDE SEQUENCE</scope>
    <source>
        <strain evidence="1">NOD</strain>
        <tissue evidence="1">Activated spleen</tissue>
    </source>
</reference>
<reference evidence="1" key="5">
    <citation type="journal article" date="2002" name="Nature">
        <title>Analysis of the mouse transcriptome based on functional annotation of 60,770 full-length cDNAs.</title>
        <authorList>
            <consortium name="The FANTOM Consortium and the RIKEN Genome Exploration Research Group Phase I and II Team"/>
        </authorList>
    </citation>
    <scope>NUCLEOTIDE SEQUENCE</scope>
    <source>
        <strain evidence="1">NOD</strain>
        <tissue evidence="1">Activated spleen</tissue>
    </source>
</reference>
<dbReference type="AlphaFoldDB" id="Q3U0A3"/>
<gene>
    <name evidence="2" type="primary">Gm20242</name>
</gene>
<sequence>MDGLLKLESRYLNPTHPPLREFRQVISPRQIPCCCLSKEDGDSATGLLALVVAHTIFLVAAGVE</sequence>
<accession>Q3U0A3</accession>
<dbReference type="AGR" id="MGI:5012427"/>
<reference evidence="1" key="2">
    <citation type="journal article" date="2000" name="Genome Res.">
        <title>Normalization and subtraction of cap-trapper-selected cDNAs to prepare full-length cDNA libraries for rapid discovery of new genes.</title>
        <authorList>
            <person name="Carninci P."/>
            <person name="Shibata Y."/>
            <person name="Hayatsu N."/>
            <person name="Sugahara Y."/>
            <person name="Shibata K."/>
            <person name="Itoh M."/>
            <person name="Konno H."/>
            <person name="Okazaki Y."/>
            <person name="Muramatsu M."/>
            <person name="Hayashizaki Y."/>
        </authorList>
    </citation>
    <scope>NUCLEOTIDE SEQUENCE</scope>
    <source>
        <strain evidence="1">NOD</strain>
        <tissue evidence="1">Activated spleen</tissue>
    </source>
</reference>
<reference evidence="1" key="7">
    <citation type="journal article" date="2005" name="Science">
        <title>The Transcriptional Landscape of the Mammalian Genome.</title>
        <authorList>
            <consortium name="The FANTOM Consortium"/>
            <consortium name="Riken Genome Exploration Research Group and Genome Science Group (Genome Network Project Core Group)"/>
        </authorList>
    </citation>
    <scope>NUCLEOTIDE SEQUENCE</scope>
    <source>
        <strain evidence="1">NOD</strain>
        <tissue evidence="1">Activated spleen</tissue>
    </source>
</reference>
<dbReference type="EMBL" id="AK157069">
    <property type="protein sequence ID" value="BAE33952.1"/>
    <property type="molecule type" value="mRNA"/>
</dbReference>
<name>Q3U0A3_MOUSE</name>
<protein>
    <submittedName>
        <fullName evidence="1">Uncharacterized protein</fullName>
    </submittedName>
</protein>